<dbReference type="Gramene" id="Os06t0694900-01">
    <property type="protein sequence ID" value="Os06t0694900-01"/>
    <property type="gene ID" value="Os06g0694900"/>
</dbReference>
<evidence type="ECO:0000313" key="2">
    <source>
        <dbReference type="Proteomes" id="UP000059680"/>
    </source>
</evidence>
<dbReference type="EMBL" id="AP014962">
    <property type="protein sequence ID" value="BAS99273.1"/>
    <property type="molecule type" value="Genomic_DNA"/>
</dbReference>
<reference evidence="1 2" key="2">
    <citation type="journal article" date="2013" name="Plant Cell Physiol.">
        <title>Rice Annotation Project Database (RAP-DB): an integrative and interactive database for rice genomics.</title>
        <authorList>
            <person name="Sakai H."/>
            <person name="Lee S.S."/>
            <person name="Tanaka T."/>
            <person name="Numa H."/>
            <person name="Kim J."/>
            <person name="Kawahara Y."/>
            <person name="Wakimoto H."/>
            <person name="Yang C.C."/>
            <person name="Iwamoto M."/>
            <person name="Abe T."/>
            <person name="Yamada Y."/>
            <person name="Muto A."/>
            <person name="Inokuchi H."/>
            <person name="Ikemura T."/>
            <person name="Matsumoto T."/>
            <person name="Sasaki T."/>
            <person name="Itoh T."/>
        </authorList>
    </citation>
    <scope>NUCLEOTIDE SEQUENCE [LARGE SCALE GENOMIC DNA]</scope>
    <source>
        <strain evidence="2">cv. Nipponbare</strain>
    </source>
</reference>
<accession>A0A0N7KMN0</accession>
<name>A0A0N7KMN0_ORYSJ</name>
<dbReference type="AlphaFoldDB" id="A0A0N7KMN0"/>
<gene>
    <name evidence="1" type="ordered locus">Os06g0694900</name>
    <name evidence="1" type="ORF">OSNPB_060694900</name>
</gene>
<proteinExistence type="predicted"/>
<evidence type="ECO:0000313" key="1">
    <source>
        <dbReference type="EMBL" id="BAS99273.1"/>
    </source>
</evidence>
<dbReference type="Proteomes" id="UP000059680">
    <property type="component" value="Chromosome 6"/>
</dbReference>
<dbReference type="InParanoid" id="A0A0N7KMN0"/>
<feature type="non-terminal residue" evidence="1">
    <location>
        <position position="1"/>
    </location>
</feature>
<keyword evidence="2" id="KW-1185">Reference proteome</keyword>
<protein>
    <submittedName>
        <fullName evidence="1">Os06g0694900 protein</fullName>
    </submittedName>
</protein>
<reference evidence="2" key="1">
    <citation type="journal article" date="2005" name="Nature">
        <title>The map-based sequence of the rice genome.</title>
        <authorList>
            <consortium name="International rice genome sequencing project (IRGSP)"/>
            <person name="Matsumoto T."/>
            <person name="Wu J."/>
            <person name="Kanamori H."/>
            <person name="Katayose Y."/>
            <person name="Fujisawa M."/>
            <person name="Namiki N."/>
            <person name="Mizuno H."/>
            <person name="Yamamoto K."/>
            <person name="Antonio B.A."/>
            <person name="Baba T."/>
            <person name="Sakata K."/>
            <person name="Nagamura Y."/>
            <person name="Aoki H."/>
            <person name="Arikawa K."/>
            <person name="Arita K."/>
            <person name="Bito T."/>
            <person name="Chiden Y."/>
            <person name="Fujitsuka N."/>
            <person name="Fukunaka R."/>
            <person name="Hamada M."/>
            <person name="Harada C."/>
            <person name="Hayashi A."/>
            <person name="Hijishita S."/>
            <person name="Honda M."/>
            <person name="Hosokawa S."/>
            <person name="Ichikawa Y."/>
            <person name="Idonuma A."/>
            <person name="Iijima M."/>
            <person name="Ikeda M."/>
            <person name="Ikeno M."/>
            <person name="Ito K."/>
            <person name="Ito S."/>
            <person name="Ito T."/>
            <person name="Ito Y."/>
            <person name="Ito Y."/>
            <person name="Iwabuchi A."/>
            <person name="Kamiya K."/>
            <person name="Karasawa W."/>
            <person name="Kurita K."/>
            <person name="Katagiri S."/>
            <person name="Kikuta A."/>
            <person name="Kobayashi H."/>
            <person name="Kobayashi N."/>
            <person name="Machita K."/>
            <person name="Maehara T."/>
            <person name="Masukawa M."/>
            <person name="Mizubayashi T."/>
            <person name="Mukai Y."/>
            <person name="Nagasaki H."/>
            <person name="Nagata Y."/>
            <person name="Naito S."/>
            <person name="Nakashima M."/>
            <person name="Nakama Y."/>
            <person name="Nakamichi Y."/>
            <person name="Nakamura M."/>
            <person name="Meguro A."/>
            <person name="Negishi M."/>
            <person name="Ohta I."/>
            <person name="Ohta T."/>
            <person name="Okamoto M."/>
            <person name="Ono N."/>
            <person name="Saji S."/>
            <person name="Sakaguchi M."/>
            <person name="Sakai K."/>
            <person name="Shibata M."/>
            <person name="Shimokawa T."/>
            <person name="Song J."/>
            <person name="Takazaki Y."/>
            <person name="Terasawa K."/>
            <person name="Tsugane M."/>
            <person name="Tsuji K."/>
            <person name="Ueda S."/>
            <person name="Waki K."/>
            <person name="Yamagata H."/>
            <person name="Yamamoto M."/>
            <person name="Yamamoto S."/>
            <person name="Yamane H."/>
            <person name="Yoshiki S."/>
            <person name="Yoshihara R."/>
            <person name="Yukawa K."/>
            <person name="Zhong H."/>
            <person name="Yano M."/>
            <person name="Yuan Q."/>
            <person name="Ouyang S."/>
            <person name="Liu J."/>
            <person name="Jones K.M."/>
            <person name="Gansberger K."/>
            <person name="Moffat K."/>
            <person name="Hill J."/>
            <person name="Bera J."/>
            <person name="Fadrosh D."/>
            <person name="Jin S."/>
            <person name="Johri S."/>
            <person name="Kim M."/>
            <person name="Overton L."/>
            <person name="Reardon M."/>
            <person name="Tsitrin T."/>
            <person name="Vuong H."/>
            <person name="Weaver B."/>
            <person name="Ciecko A."/>
            <person name="Tallon L."/>
            <person name="Jackson J."/>
            <person name="Pai G."/>
            <person name="Aken S.V."/>
            <person name="Utterback T."/>
            <person name="Reidmuller S."/>
            <person name="Feldblyum T."/>
            <person name="Hsiao J."/>
            <person name="Zismann V."/>
            <person name="Iobst S."/>
            <person name="de Vazeille A.R."/>
            <person name="Buell C.R."/>
            <person name="Ying K."/>
            <person name="Li Y."/>
            <person name="Lu T."/>
            <person name="Huang Y."/>
            <person name="Zhao Q."/>
            <person name="Feng Q."/>
            <person name="Zhang L."/>
            <person name="Zhu J."/>
            <person name="Weng Q."/>
            <person name="Mu J."/>
            <person name="Lu Y."/>
            <person name="Fan D."/>
            <person name="Liu Y."/>
            <person name="Guan J."/>
            <person name="Zhang Y."/>
            <person name="Yu S."/>
            <person name="Liu X."/>
            <person name="Zhang Y."/>
            <person name="Hong G."/>
            <person name="Han B."/>
            <person name="Choisne N."/>
            <person name="Demange N."/>
            <person name="Orjeda G."/>
            <person name="Samain S."/>
            <person name="Cattolico L."/>
            <person name="Pelletier E."/>
            <person name="Couloux A."/>
            <person name="Segurens B."/>
            <person name="Wincker P."/>
            <person name="D'Hont A."/>
            <person name="Scarpelli C."/>
            <person name="Weissenbach J."/>
            <person name="Salanoubat M."/>
            <person name="Quetier F."/>
            <person name="Yu Y."/>
            <person name="Kim H.R."/>
            <person name="Rambo T."/>
            <person name="Currie J."/>
            <person name="Collura K."/>
            <person name="Luo M."/>
            <person name="Yang T."/>
            <person name="Ammiraju J.S.S."/>
            <person name="Engler F."/>
            <person name="Soderlund C."/>
            <person name="Wing R.A."/>
            <person name="Palmer L.E."/>
            <person name="de la Bastide M."/>
            <person name="Spiegel L."/>
            <person name="Nascimento L."/>
            <person name="Zutavern T."/>
            <person name="O'Shaughnessy A."/>
            <person name="Dike S."/>
            <person name="Dedhia N."/>
            <person name="Preston R."/>
            <person name="Balija V."/>
            <person name="McCombie W.R."/>
            <person name="Chow T."/>
            <person name="Chen H."/>
            <person name="Chung M."/>
            <person name="Chen C."/>
            <person name="Shaw J."/>
            <person name="Wu H."/>
            <person name="Hsiao K."/>
            <person name="Chao Y."/>
            <person name="Chu M."/>
            <person name="Cheng C."/>
            <person name="Hour A."/>
            <person name="Lee P."/>
            <person name="Lin S."/>
            <person name="Lin Y."/>
            <person name="Liou J."/>
            <person name="Liu S."/>
            <person name="Hsing Y."/>
            <person name="Raghuvanshi S."/>
            <person name="Mohanty A."/>
            <person name="Bharti A.K."/>
            <person name="Gaur A."/>
            <person name="Gupta V."/>
            <person name="Kumar D."/>
            <person name="Ravi V."/>
            <person name="Vij S."/>
            <person name="Kapur A."/>
            <person name="Khurana P."/>
            <person name="Khurana P."/>
            <person name="Khurana J.P."/>
            <person name="Tyagi A.K."/>
            <person name="Gaikwad K."/>
            <person name="Singh A."/>
            <person name="Dalal V."/>
            <person name="Srivastava S."/>
            <person name="Dixit A."/>
            <person name="Pal A.K."/>
            <person name="Ghazi I.A."/>
            <person name="Yadav M."/>
            <person name="Pandit A."/>
            <person name="Bhargava A."/>
            <person name="Sureshbabu K."/>
            <person name="Batra K."/>
            <person name="Sharma T.R."/>
            <person name="Mohapatra T."/>
            <person name="Singh N.K."/>
            <person name="Messing J."/>
            <person name="Nelson A.B."/>
            <person name="Fuks G."/>
            <person name="Kavchok S."/>
            <person name="Keizer G."/>
            <person name="Linton E."/>
            <person name="Llaca V."/>
            <person name="Song R."/>
            <person name="Tanyolac B."/>
            <person name="Young S."/>
            <person name="Ho-Il K."/>
            <person name="Hahn J.H."/>
            <person name="Sangsakoo G."/>
            <person name="Vanavichit A."/>
            <person name="de Mattos Luiz.A.T."/>
            <person name="Zimmer P.D."/>
            <person name="Malone G."/>
            <person name="Dellagostin O."/>
            <person name="de Oliveira A.C."/>
            <person name="Bevan M."/>
            <person name="Bancroft I."/>
            <person name="Minx P."/>
            <person name="Cordum H."/>
            <person name="Wilson R."/>
            <person name="Cheng Z."/>
            <person name="Jin W."/>
            <person name="Jiang J."/>
            <person name="Leong S.A."/>
            <person name="Iwama H."/>
            <person name="Gojobori T."/>
            <person name="Itoh T."/>
            <person name="Niimura Y."/>
            <person name="Fujii Y."/>
            <person name="Habara T."/>
            <person name="Sakai H."/>
            <person name="Sato Y."/>
            <person name="Wilson G."/>
            <person name="Kumar K."/>
            <person name="McCouch S."/>
            <person name="Juretic N."/>
            <person name="Hoen D."/>
            <person name="Wright S."/>
            <person name="Bruskiewich R."/>
            <person name="Bureau T."/>
            <person name="Miyao A."/>
            <person name="Hirochika H."/>
            <person name="Nishikawa T."/>
            <person name="Kadowaki K."/>
            <person name="Sugiura M."/>
            <person name="Burr B."/>
            <person name="Sasaki T."/>
        </authorList>
    </citation>
    <scope>NUCLEOTIDE SEQUENCE [LARGE SCALE GENOMIC DNA]</scope>
    <source>
        <strain evidence="2">cv. Nipponbare</strain>
    </source>
</reference>
<sequence length="82" mass="8559">EGCAATAAGGGGARARRLLHFLRLLVPLGRRGRARVVARADERVSPVSGAGDAYARWDAVVGCRAFAEKPPRSAHGSVYLSS</sequence>
<organism evidence="1 2">
    <name type="scientific">Oryza sativa subsp. japonica</name>
    <name type="common">Rice</name>
    <dbReference type="NCBI Taxonomy" id="39947"/>
    <lineage>
        <taxon>Eukaryota</taxon>
        <taxon>Viridiplantae</taxon>
        <taxon>Streptophyta</taxon>
        <taxon>Embryophyta</taxon>
        <taxon>Tracheophyta</taxon>
        <taxon>Spermatophyta</taxon>
        <taxon>Magnoliopsida</taxon>
        <taxon>Liliopsida</taxon>
        <taxon>Poales</taxon>
        <taxon>Poaceae</taxon>
        <taxon>BOP clade</taxon>
        <taxon>Oryzoideae</taxon>
        <taxon>Oryzeae</taxon>
        <taxon>Oryzinae</taxon>
        <taxon>Oryza</taxon>
        <taxon>Oryza sativa</taxon>
    </lineage>
</organism>
<dbReference type="PaxDb" id="39947-A0A0N7KMN0"/>
<reference evidence="1 2" key="3">
    <citation type="journal article" date="2013" name="Rice">
        <title>Improvement of the Oryza sativa Nipponbare reference genome using next generation sequence and optical map data.</title>
        <authorList>
            <person name="Kawahara Y."/>
            <person name="de la Bastide M."/>
            <person name="Hamilton J.P."/>
            <person name="Kanamori H."/>
            <person name="McCombie W.R."/>
            <person name="Ouyang S."/>
            <person name="Schwartz D.C."/>
            <person name="Tanaka T."/>
            <person name="Wu J."/>
            <person name="Zhou S."/>
            <person name="Childs K.L."/>
            <person name="Davidson R.M."/>
            <person name="Lin H."/>
            <person name="Quesada-Ocampo L."/>
            <person name="Vaillancourt B."/>
            <person name="Sakai H."/>
            <person name="Lee S.S."/>
            <person name="Kim J."/>
            <person name="Numa H."/>
            <person name="Itoh T."/>
            <person name="Buell C.R."/>
            <person name="Matsumoto T."/>
        </authorList>
    </citation>
    <scope>NUCLEOTIDE SEQUENCE [LARGE SCALE GENOMIC DNA]</scope>
    <source>
        <strain evidence="2">cv. Nipponbare</strain>
    </source>
</reference>